<keyword evidence="4" id="KW-1185">Reference proteome</keyword>
<dbReference type="InterPro" id="IPR029044">
    <property type="entry name" value="Nucleotide-diphossugar_trans"/>
</dbReference>
<dbReference type="AlphaFoldDB" id="A0A318UKN2"/>
<dbReference type="CDD" id="cd04186">
    <property type="entry name" value="GT_2_like_c"/>
    <property type="match status" value="1"/>
</dbReference>
<keyword evidence="1" id="KW-1133">Transmembrane helix</keyword>
<dbReference type="SUPFAM" id="SSF53448">
    <property type="entry name" value="Nucleotide-diphospho-sugar transferases"/>
    <property type="match status" value="1"/>
</dbReference>
<accession>A0A318UKN2</accession>
<comment type="caution">
    <text evidence="3">The sequence shown here is derived from an EMBL/GenBank/DDBJ whole genome shotgun (WGS) entry which is preliminary data.</text>
</comment>
<dbReference type="Pfam" id="PF00535">
    <property type="entry name" value="Glycos_transf_2"/>
    <property type="match status" value="1"/>
</dbReference>
<dbReference type="InterPro" id="IPR001173">
    <property type="entry name" value="Glyco_trans_2-like"/>
</dbReference>
<keyword evidence="1" id="KW-0812">Transmembrane</keyword>
<dbReference type="Pfam" id="PF13692">
    <property type="entry name" value="Glyco_trans_1_4"/>
    <property type="match status" value="1"/>
</dbReference>
<evidence type="ECO:0000313" key="3">
    <source>
        <dbReference type="EMBL" id="PYF75937.1"/>
    </source>
</evidence>
<dbReference type="GO" id="GO:0016740">
    <property type="term" value="F:transferase activity"/>
    <property type="evidence" value="ECO:0007669"/>
    <property type="project" value="UniProtKB-KW"/>
</dbReference>
<dbReference type="Gene3D" id="3.90.550.10">
    <property type="entry name" value="Spore Coat Polysaccharide Biosynthesis Protein SpsA, Chain A"/>
    <property type="match status" value="1"/>
</dbReference>
<reference evidence="3 4" key="1">
    <citation type="submission" date="2018-06" db="EMBL/GenBank/DDBJ databases">
        <title>Genomic Encyclopedia of Archaeal and Bacterial Type Strains, Phase II (KMG-II): from individual species to whole genera.</title>
        <authorList>
            <person name="Goeker M."/>
        </authorList>
    </citation>
    <scope>NUCLEOTIDE SEQUENCE [LARGE SCALE GENOMIC DNA]</scope>
    <source>
        <strain evidence="3 4">DSM 27372</strain>
    </source>
</reference>
<proteinExistence type="predicted"/>
<evidence type="ECO:0000259" key="2">
    <source>
        <dbReference type="Pfam" id="PF00535"/>
    </source>
</evidence>
<organism evidence="3 4">
    <name type="scientific">Pedobacter nutrimenti</name>
    <dbReference type="NCBI Taxonomy" id="1241337"/>
    <lineage>
        <taxon>Bacteria</taxon>
        <taxon>Pseudomonadati</taxon>
        <taxon>Bacteroidota</taxon>
        <taxon>Sphingobacteriia</taxon>
        <taxon>Sphingobacteriales</taxon>
        <taxon>Sphingobacteriaceae</taxon>
        <taxon>Pedobacter</taxon>
    </lineage>
</organism>
<dbReference type="Gene3D" id="3.40.50.2000">
    <property type="entry name" value="Glycogen Phosphorylase B"/>
    <property type="match status" value="1"/>
</dbReference>
<dbReference type="Proteomes" id="UP000248198">
    <property type="component" value="Unassembled WGS sequence"/>
</dbReference>
<evidence type="ECO:0000313" key="4">
    <source>
        <dbReference type="Proteomes" id="UP000248198"/>
    </source>
</evidence>
<name>A0A318UKN2_9SPHI</name>
<dbReference type="CDD" id="cd03801">
    <property type="entry name" value="GT4_PimA-like"/>
    <property type="match status" value="1"/>
</dbReference>
<dbReference type="EMBL" id="QKLU01000002">
    <property type="protein sequence ID" value="PYF75937.1"/>
    <property type="molecule type" value="Genomic_DNA"/>
</dbReference>
<evidence type="ECO:0000256" key="1">
    <source>
        <dbReference type="SAM" id="Phobius"/>
    </source>
</evidence>
<protein>
    <submittedName>
        <fullName evidence="3">GT2 family glycosyltransferase</fullName>
    </submittedName>
</protein>
<gene>
    <name evidence="3" type="ORF">B0O44_102493</name>
</gene>
<keyword evidence="3" id="KW-0808">Transferase</keyword>
<keyword evidence="1" id="KW-0472">Membrane</keyword>
<dbReference type="PANTHER" id="PTHR43179">
    <property type="entry name" value="RHAMNOSYLTRANSFERASE WBBL"/>
    <property type="match status" value="1"/>
</dbReference>
<dbReference type="PANTHER" id="PTHR43179:SF7">
    <property type="entry name" value="RHAMNOSYLTRANSFERASE WBBL"/>
    <property type="match status" value="1"/>
</dbReference>
<sequence length="738" mass="85314">MSSKKFTRWIDKNNYKTCLRITQKYYITKEQGVKVKIFKKAFLILFTKRIFFILISLFRFNKNPYPKYFREKAPKKFLKRLLGLYKFQVENLLPEHPILKPIVFPIETVPLVSIIIAVHNHLDYTYNCLLSILNHTQGIKYEIIVVNDCSSDDTSIFMKEKAHNIVFLENIKNMGFLRSCNKASEVARGKYILFLNNDTQVRPAWLNHMLSVFQNDASTGLVGCKLIYPYGLLQEAGGLVNYLGEPANYGRFDDPNLSKYNYLRQTDYCSGAAVMLSKADFESIGRFDDDFAPAYYEDTDLCFSIRHKLNKKVYYQPLAEIVHFEGVSSGKTIKKGTVKEYQLINSKKFLDKWTLVFKTFPNTIQASSVADKFNYSQTLLFIDSCLPEYDKASGYTRVYELLKIFRDLKYNIIFLPHDRQKTHPYFEKLTNLGIRLIYPLFPFQNPLDELKEIVPNINIAWVSRPELNEIYSPFLKANRQIKWVYDTVDLHFIREERGLKLANNLKTDALEKVNQTKQKEVNLSKEADITIAITDVEREILEKNGARKVVMIPNIHSPYVGTDKTFNDRNGICFIGGYQHAPNVDAVVWLVKEIMPLVWHKYPDIKLTLLGSNPPESVQNLQSPKVIVPGYLKDVSEYFLDSRIFVAPLRYGAGMKGKIGQSLEFKLPLITTNVGAEGMNLKHNYNALIANTTEEFAQGIIHLYEDKNLWELISSNSFSAIREYSPEYVGDKLKKLFL</sequence>
<feature type="transmembrane region" description="Helical" evidence="1">
    <location>
        <begin position="41"/>
        <end position="60"/>
    </location>
</feature>
<feature type="domain" description="Glycosyltransferase 2-like" evidence="2">
    <location>
        <begin position="113"/>
        <end position="231"/>
    </location>
</feature>
<dbReference type="SUPFAM" id="SSF53756">
    <property type="entry name" value="UDP-Glycosyltransferase/glycogen phosphorylase"/>
    <property type="match status" value="1"/>
</dbReference>